<dbReference type="SUPFAM" id="SSF53901">
    <property type="entry name" value="Thiolase-like"/>
    <property type="match status" value="2"/>
</dbReference>
<reference evidence="11" key="1">
    <citation type="submission" date="2020-02" db="EMBL/GenBank/DDBJ databases">
        <authorList>
            <person name="Meier V. D."/>
        </authorList>
    </citation>
    <scope>NUCLEOTIDE SEQUENCE</scope>
    <source>
        <strain evidence="11">AVDCRST_MAG41</strain>
    </source>
</reference>
<dbReference type="PANTHER" id="PTHR18919:SF107">
    <property type="entry name" value="ACETYL-COA ACETYLTRANSFERASE, CYTOSOLIC"/>
    <property type="match status" value="1"/>
</dbReference>
<comment type="similarity">
    <text evidence="1 8">Belongs to the thiolase-like superfamily. Thiolase family.</text>
</comment>
<keyword evidence="3 8" id="KW-0808">Transferase</keyword>
<dbReference type="PROSITE" id="PS00737">
    <property type="entry name" value="THIOLASE_2"/>
    <property type="match status" value="1"/>
</dbReference>
<dbReference type="NCBIfam" id="TIGR01930">
    <property type="entry name" value="AcCoA-C-Actrans"/>
    <property type="match status" value="1"/>
</dbReference>
<gene>
    <name evidence="11" type="ORF">AVDCRST_MAG41-4250</name>
</gene>
<dbReference type="InterPro" id="IPR020616">
    <property type="entry name" value="Thiolase_N"/>
</dbReference>
<feature type="active site" description="Acyl-thioester intermediate" evidence="7">
    <location>
        <position position="88"/>
    </location>
</feature>
<keyword evidence="4 8" id="KW-0012">Acyltransferase</keyword>
<dbReference type="InterPro" id="IPR020613">
    <property type="entry name" value="Thiolase_CS"/>
</dbReference>
<dbReference type="InterPro" id="IPR016039">
    <property type="entry name" value="Thiolase-like"/>
</dbReference>
<dbReference type="InterPro" id="IPR020617">
    <property type="entry name" value="Thiolase_C"/>
</dbReference>
<dbReference type="PROSITE" id="PS00098">
    <property type="entry name" value="THIOLASE_1"/>
    <property type="match status" value="1"/>
</dbReference>
<evidence type="ECO:0000256" key="5">
    <source>
        <dbReference type="ARBA" id="ARBA00030755"/>
    </source>
</evidence>
<dbReference type="GO" id="GO:0003985">
    <property type="term" value="F:acetyl-CoA C-acetyltransferase activity"/>
    <property type="evidence" value="ECO:0007669"/>
    <property type="project" value="UniProtKB-EC"/>
</dbReference>
<evidence type="ECO:0000256" key="2">
    <source>
        <dbReference type="ARBA" id="ARBA00012705"/>
    </source>
</evidence>
<evidence type="ECO:0000313" key="11">
    <source>
        <dbReference type="EMBL" id="CAA9289171.1"/>
    </source>
</evidence>
<dbReference type="AlphaFoldDB" id="A0A6J4JWH8"/>
<dbReference type="Pfam" id="PF02803">
    <property type="entry name" value="Thiolase_C"/>
    <property type="match status" value="1"/>
</dbReference>
<feature type="active site" description="Proton acceptor" evidence="7">
    <location>
        <position position="379"/>
    </location>
</feature>
<evidence type="ECO:0000259" key="9">
    <source>
        <dbReference type="Pfam" id="PF00108"/>
    </source>
</evidence>
<proteinExistence type="inferred from homology"/>
<evidence type="ECO:0000256" key="3">
    <source>
        <dbReference type="ARBA" id="ARBA00022679"/>
    </source>
</evidence>
<evidence type="ECO:0000259" key="10">
    <source>
        <dbReference type="Pfam" id="PF02803"/>
    </source>
</evidence>
<dbReference type="PROSITE" id="PS00099">
    <property type="entry name" value="THIOLASE_3"/>
    <property type="match status" value="1"/>
</dbReference>
<dbReference type="CDD" id="cd00751">
    <property type="entry name" value="thiolase"/>
    <property type="match status" value="1"/>
</dbReference>
<dbReference type="EC" id="2.3.1.9" evidence="2"/>
<dbReference type="PANTHER" id="PTHR18919">
    <property type="entry name" value="ACETYL-COA C-ACYLTRANSFERASE"/>
    <property type="match status" value="1"/>
</dbReference>
<feature type="active site" description="Proton acceptor" evidence="7">
    <location>
        <position position="349"/>
    </location>
</feature>
<feature type="domain" description="Thiolase C-terminal" evidence="10">
    <location>
        <begin position="271"/>
        <end position="391"/>
    </location>
</feature>
<evidence type="ECO:0000256" key="6">
    <source>
        <dbReference type="ARBA" id="ARBA00040529"/>
    </source>
</evidence>
<evidence type="ECO:0000256" key="8">
    <source>
        <dbReference type="RuleBase" id="RU003557"/>
    </source>
</evidence>
<dbReference type="InterPro" id="IPR020615">
    <property type="entry name" value="Thiolase_acyl_enz_int_AS"/>
</dbReference>
<dbReference type="PIRSF" id="PIRSF000429">
    <property type="entry name" value="Ac-CoA_Ac_transf"/>
    <property type="match status" value="1"/>
</dbReference>
<feature type="domain" description="Thiolase N-terminal" evidence="9">
    <location>
        <begin position="5"/>
        <end position="262"/>
    </location>
</feature>
<dbReference type="InterPro" id="IPR002155">
    <property type="entry name" value="Thiolase"/>
</dbReference>
<evidence type="ECO:0000256" key="7">
    <source>
        <dbReference type="PIRSR" id="PIRSR000429-1"/>
    </source>
</evidence>
<dbReference type="Pfam" id="PF00108">
    <property type="entry name" value="Thiolase_N"/>
    <property type="match status" value="1"/>
</dbReference>
<evidence type="ECO:0000256" key="4">
    <source>
        <dbReference type="ARBA" id="ARBA00023315"/>
    </source>
</evidence>
<organism evidence="11">
    <name type="scientific">uncultured Mycobacteriales bacterium</name>
    <dbReference type="NCBI Taxonomy" id="581187"/>
    <lineage>
        <taxon>Bacteria</taxon>
        <taxon>Bacillati</taxon>
        <taxon>Actinomycetota</taxon>
        <taxon>Actinomycetes</taxon>
        <taxon>Mycobacteriales</taxon>
        <taxon>environmental samples</taxon>
    </lineage>
</organism>
<accession>A0A6J4JWH8</accession>
<protein>
    <recommendedName>
        <fullName evidence="6">Probable acetyl-CoA acetyltransferase</fullName>
        <ecNumber evidence="2">2.3.1.9</ecNumber>
    </recommendedName>
    <alternativeName>
        <fullName evidence="5">Acetoacetyl-CoA thiolase</fullName>
    </alternativeName>
</protein>
<dbReference type="FunFam" id="3.40.47.10:FF:000010">
    <property type="entry name" value="Acetyl-CoA acetyltransferase (Thiolase)"/>
    <property type="match status" value="1"/>
</dbReference>
<name>A0A6J4JWH8_9ACTN</name>
<dbReference type="InterPro" id="IPR020610">
    <property type="entry name" value="Thiolase_AS"/>
</dbReference>
<evidence type="ECO:0000256" key="1">
    <source>
        <dbReference type="ARBA" id="ARBA00010982"/>
    </source>
</evidence>
<dbReference type="EMBL" id="CADCTP010000407">
    <property type="protein sequence ID" value="CAA9289171.1"/>
    <property type="molecule type" value="Genomic_DNA"/>
</dbReference>
<dbReference type="Gene3D" id="3.40.47.10">
    <property type="match status" value="2"/>
</dbReference>
<sequence>MPGSVIVSGARTPMGKLLGGLKDFSGAELGGVAVRAALERAGIRGDQVDYVILGQVLQAGSGQMPARQAAVAAGIPMDVPALSINKVCLSGLDAIALADQLIMAGEFEVVVAGGMESMTNAPHLLPGLRKGHKYGAVEMLDSMAHDGLTDAFEHIPMGESTDRHNERHGITRAEQDEFAARSHQRAAAAQKNGLFDEEIVPVLIPQRRGEPIEFRDDEGIRGDTTVEVLSKLRPAFGKDGTITAGSSSPISDGACAVVVMSRAKAEELGVPVLAEIGAYGTVAGPDNSLHSQPSNAIRKALGKAGLDVSALDLIEINEAFAAVGIQSMRDLGVGPEIVNVNGGAVALGHPIGMSGARVAMHLALELRRRGGGLGAAALCGGGGQGDALLLKV</sequence>